<dbReference type="EMBL" id="JAHXZN010000011">
    <property type="protein sequence ID" value="MBW6532885.1"/>
    <property type="molecule type" value="Genomic_DNA"/>
</dbReference>
<accession>A0ABS7BTF5</accession>
<dbReference type="InterPro" id="IPR036421">
    <property type="entry name" value="Fe_dep_repressor_sf"/>
</dbReference>
<keyword evidence="3" id="KW-1185">Reference proteome</keyword>
<protein>
    <submittedName>
        <fullName evidence="2">Uncharacterized protein</fullName>
    </submittedName>
</protein>
<sequence>MAIDSEGMEHHVGDPTIAAMKRFTARGSAEPGPDLS</sequence>
<evidence type="ECO:0000256" key="1">
    <source>
        <dbReference type="SAM" id="MobiDB-lite"/>
    </source>
</evidence>
<comment type="caution">
    <text evidence="2">The sequence shown here is derived from an EMBL/GenBank/DDBJ whole genome shotgun (WGS) entry which is preliminary data.</text>
</comment>
<proteinExistence type="predicted"/>
<dbReference type="Proteomes" id="UP000759103">
    <property type="component" value="Unassembled WGS sequence"/>
</dbReference>
<dbReference type="Gene3D" id="1.10.60.10">
    <property type="entry name" value="Iron dependent repressor, metal binding and dimerisation domain"/>
    <property type="match status" value="1"/>
</dbReference>
<organism evidence="2 3">
    <name type="scientific">Sphingomonas citri</name>
    <dbReference type="NCBI Taxonomy" id="2862499"/>
    <lineage>
        <taxon>Bacteria</taxon>
        <taxon>Pseudomonadati</taxon>
        <taxon>Pseudomonadota</taxon>
        <taxon>Alphaproteobacteria</taxon>
        <taxon>Sphingomonadales</taxon>
        <taxon>Sphingomonadaceae</taxon>
        <taxon>Sphingomonas</taxon>
    </lineage>
</organism>
<reference evidence="2 3" key="1">
    <citation type="submission" date="2021-07" db="EMBL/GenBank/DDBJ databases">
        <title>Sphingomonas sp.</title>
        <authorList>
            <person name="Feng G."/>
            <person name="Li J."/>
            <person name="Pan M."/>
        </authorList>
    </citation>
    <scope>NUCLEOTIDE SEQUENCE [LARGE SCALE GENOMIC DNA]</scope>
    <source>
        <strain evidence="2 3">RRHST34</strain>
    </source>
</reference>
<name>A0ABS7BTF5_9SPHN</name>
<evidence type="ECO:0000313" key="2">
    <source>
        <dbReference type="EMBL" id="MBW6532885.1"/>
    </source>
</evidence>
<evidence type="ECO:0000313" key="3">
    <source>
        <dbReference type="Proteomes" id="UP000759103"/>
    </source>
</evidence>
<feature type="region of interest" description="Disordered" evidence="1">
    <location>
        <begin position="1"/>
        <end position="36"/>
    </location>
</feature>
<gene>
    <name evidence="2" type="ORF">KZ820_19250</name>
</gene>